<keyword evidence="4 6" id="KW-1133">Transmembrane helix</keyword>
<evidence type="ECO:0000313" key="9">
    <source>
        <dbReference type="Proteomes" id="UP001178662"/>
    </source>
</evidence>
<feature type="transmembrane region" description="Helical" evidence="6">
    <location>
        <begin position="332"/>
        <end position="353"/>
    </location>
</feature>
<feature type="transmembrane region" description="Helical" evidence="6">
    <location>
        <begin position="231"/>
        <end position="252"/>
    </location>
</feature>
<feature type="transmembrane region" description="Helical" evidence="6">
    <location>
        <begin position="151"/>
        <end position="173"/>
    </location>
</feature>
<dbReference type="PANTHER" id="PTHR23506">
    <property type="entry name" value="GH10249P"/>
    <property type="match status" value="1"/>
</dbReference>
<dbReference type="GO" id="GO:0005886">
    <property type="term" value="C:plasma membrane"/>
    <property type="evidence" value="ECO:0007669"/>
    <property type="project" value="UniProtKB-SubCell"/>
</dbReference>
<evidence type="ECO:0000256" key="1">
    <source>
        <dbReference type="ARBA" id="ARBA00004651"/>
    </source>
</evidence>
<evidence type="ECO:0000256" key="6">
    <source>
        <dbReference type="SAM" id="Phobius"/>
    </source>
</evidence>
<sequence length="396" mass="43785">MALITAVSLFGDSMLYIVLPIHWKEVGLVSLVEVGILLSANRFIRLPLNPLISKLYTIMNVRKGLTLAILIAGSTTFLYGYAKGFTFWLILRCVWGLAWSIIRLGSNYLILDLSDNNNNRGYLMGTYNGLSKIGTLVGMFAGGIFVEWYGIKVVASVFGIATFMILPVIALIPRSNNQAAIVRTSLFTLPLLKLPKLPMMLLTVFLVMFYLDSMVTATLSHLIDIRHPNTILFGIAIGATTVAGILQAFRILCSTFLSPWIGKKSDGRGQRIIYLILALFLSSTFLSIVQFDLPIYIWLTFLLALLLTSSVLIVIMDAYITDVIEGKMRTAAVTTFVIVSDIGVAFGPVLGFISERSYGISTTYTISTTVLLLLSILWGIEWLRMRSKSLAYSKSI</sequence>
<dbReference type="EMBL" id="CP119317">
    <property type="protein sequence ID" value="WEK55955.1"/>
    <property type="molecule type" value="Genomic_DNA"/>
</dbReference>
<feature type="transmembrane region" description="Helical" evidence="6">
    <location>
        <begin position="359"/>
        <end position="380"/>
    </location>
</feature>
<evidence type="ECO:0000256" key="4">
    <source>
        <dbReference type="ARBA" id="ARBA00022989"/>
    </source>
</evidence>
<dbReference type="PROSITE" id="PS50850">
    <property type="entry name" value="MFS"/>
    <property type="match status" value="1"/>
</dbReference>
<dbReference type="InterPro" id="IPR036259">
    <property type="entry name" value="MFS_trans_sf"/>
</dbReference>
<dbReference type="GO" id="GO:0022857">
    <property type="term" value="F:transmembrane transporter activity"/>
    <property type="evidence" value="ECO:0007669"/>
    <property type="project" value="InterPro"/>
</dbReference>
<reference evidence="8" key="1">
    <citation type="submission" date="2023-03" db="EMBL/GenBank/DDBJ databases">
        <title>Andean soil-derived lignocellulolytic bacterial consortium as a source of novel taxa and putative plastic-active enzymes.</title>
        <authorList>
            <person name="Diaz-Garcia L."/>
            <person name="Chuvochina M."/>
            <person name="Feuerriegel G."/>
            <person name="Bunk B."/>
            <person name="Sproer C."/>
            <person name="Streit W.R."/>
            <person name="Rodriguez L.M."/>
            <person name="Overmann J."/>
            <person name="Jimenez D.J."/>
        </authorList>
    </citation>
    <scope>NUCLEOTIDE SEQUENCE</scope>
    <source>
        <strain evidence="8">MAG 2441</strain>
    </source>
</reference>
<keyword evidence="9" id="KW-1185">Reference proteome</keyword>
<dbReference type="InterPro" id="IPR050930">
    <property type="entry name" value="MFS_Vesicular_Transporter"/>
</dbReference>
<protein>
    <submittedName>
        <fullName evidence="8">MFS transporter</fullName>
    </submittedName>
</protein>
<comment type="subcellular location">
    <subcellularLocation>
        <location evidence="1">Cell membrane</location>
        <topology evidence="1">Multi-pass membrane protein</topology>
    </subcellularLocation>
</comment>
<feature type="transmembrane region" description="Helical" evidence="6">
    <location>
        <begin position="65"/>
        <end position="82"/>
    </location>
</feature>
<feature type="transmembrane region" description="Helical" evidence="6">
    <location>
        <begin position="88"/>
        <end position="110"/>
    </location>
</feature>
<keyword evidence="5 6" id="KW-0472">Membrane</keyword>
<evidence type="ECO:0000259" key="7">
    <source>
        <dbReference type="PROSITE" id="PS50850"/>
    </source>
</evidence>
<keyword evidence="3 6" id="KW-0812">Transmembrane</keyword>
<evidence type="ECO:0000256" key="2">
    <source>
        <dbReference type="ARBA" id="ARBA00022448"/>
    </source>
</evidence>
<dbReference type="AlphaFoldDB" id="A0AA95F6L4"/>
<feature type="transmembrane region" description="Helical" evidence="6">
    <location>
        <begin position="295"/>
        <end position="320"/>
    </location>
</feature>
<proteinExistence type="predicted"/>
<dbReference type="Proteomes" id="UP001178662">
    <property type="component" value="Chromosome"/>
</dbReference>
<keyword evidence="2" id="KW-0813">Transport</keyword>
<evidence type="ECO:0000256" key="5">
    <source>
        <dbReference type="ARBA" id="ARBA00023136"/>
    </source>
</evidence>
<evidence type="ECO:0000313" key="8">
    <source>
        <dbReference type="EMBL" id="WEK55955.1"/>
    </source>
</evidence>
<dbReference type="PANTHER" id="PTHR23506:SF23">
    <property type="entry name" value="GH10249P"/>
    <property type="match status" value="1"/>
</dbReference>
<feature type="transmembrane region" description="Helical" evidence="6">
    <location>
        <begin position="272"/>
        <end position="289"/>
    </location>
</feature>
<organism evidence="8 9">
    <name type="scientific">Candidatus Cohnella colombiensis</name>
    <dbReference type="NCBI Taxonomy" id="3121368"/>
    <lineage>
        <taxon>Bacteria</taxon>
        <taxon>Bacillati</taxon>
        <taxon>Bacillota</taxon>
        <taxon>Bacilli</taxon>
        <taxon>Bacillales</taxon>
        <taxon>Paenibacillaceae</taxon>
        <taxon>Cohnella</taxon>
    </lineage>
</organism>
<feature type="domain" description="Major facilitator superfamily (MFS) profile" evidence="7">
    <location>
        <begin position="1"/>
        <end position="386"/>
    </location>
</feature>
<dbReference type="InterPro" id="IPR020846">
    <property type="entry name" value="MFS_dom"/>
</dbReference>
<evidence type="ECO:0000256" key="3">
    <source>
        <dbReference type="ARBA" id="ARBA00022692"/>
    </source>
</evidence>
<feature type="transmembrane region" description="Helical" evidence="6">
    <location>
        <begin position="122"/>
        <end position="145"/>
    </location>
</feature>
<dbReference type="InterPro" id="IPR011701">
    <property type="entry name" value="MFS"/>
</dbReference>
<accession>A0AA95F6L4</accession>
<dbReference type="Gene3D" id="1.20.1250.20">
    <property type="entry name" value="MFS general substrate transporter like domains"/>
    <property type="match status" value="1"/>
</dbReference>
<name>A0AA95F6L4_9BACL</name>
<dbReference type="SUPFAM" id="SSF103473">
    <property type="entry name" value="MFS general substrate transporter"/>
    <property type="match status" value="1"/>
</dbReference>
<gene>
    <name evidence="8" type="ORF">P0Y55_07890</name>
</gene>
<dbReference type="Pfam" id="PF07690">
    <property type="entry name" value="MFS_1"/>
    <property type="match status" value="1"/>
</dbReference>